<dbReference type="InterPro" id="IPR001873">
    <property type="entry name" value="ENaC"/>
</dbReference>
<dbReference type="GO" id="GO:0015280">
    <property type="term" value="F:ligand-gated sodium channel activity"/>
    <property type="evidence" value="ECO:0007669"/>
    <property type="project" value="TreeGrafter"/>
</dbReference>
<dbReference type="PANTHER" id="PTHR11690">
    <property type="entry name" value="AMILORIDE-SENSITIVE SODIUM CHANNEL-RELATED"/>
    <property type="match status" value="1"/>
</dbReference>
<evidence type="ECO:0000256" key="2">
    <source>
        <dbReference type="ARBA" id="ARBA00007193"/>
    </source>
</evidence>
<evidence type="ECO:0000313" key="14">
    <source>
        <dbReference type="EMBL" id="KAF0308180.1"/>
    </source>
</evidence>
<keyword evidence="11 12" id="KW-0407">Ion channel</keyword>
<evidence type="ECO:0000256" key="11">
    <source>
        <dbReference type="ARBA" id="ARBA00023303"/>
    </source>
</evidence>
<evidence type="ECO:0000256" key="6">
    <source>
        <dbReference type="ARBA" id="ARBA00022989"/>
    </source>
</evidence>
<reference evidence="14 15" key="1">
    <citation type="submission" date="2019-07" db="EMBL/GenBank/DDBJ databases">
        <title>Draft genome assembly of a fouling barnacle, Amphibalanus amphitrite (Darwin, 1854): The first reference genome for Thecostraca.</title>
        <authorList>
            <person name="Kim W."/>
        </authorList>
    </citation>
    <scope>NUCLEOTIDE SEQUENCE [LARGE SCALE GENOMIC DNA]</scope>
    <source>
        <strain evidence="14">SNU_AA5</strain>
        <tissue evidence="14">Soma without cirri and trophi</tissue>
    </source>
</reference>
<comment type="similarity">
    <text evidence="2 12">Belongs to the amiloride-sensitive sodium channel (TC 1.A.6) family.</text>
</comment>
<proteinExistence type="inferred from homology"/>
<evidence type="ECO:0000256" key="7">
    <source>
        <dbReference type="ARBA" id="ARBA00023053"/>
    </source>
</evidence>
<dbReference type="Proteomes" id="UP000440578">
    <property type="component" value="Unassembled WGS sequence"/>
</dbReference>
<evidence type="ECO:0000256" key="3">
    <source>
        <dbReference type="ARBA" id="ARBA00022448"/>
    </source>
</evidence>
<dbReference type="GO" id="GO:0005886">
    <property type="term" value="C:plasma membrane"/>
    <property type="evidence" value="ECO:0007669"/>
    <property type="project" value="TreeGrafter"/>
</dbReference>
<dbReference type="PANTHER" id="PTHR11690:SF300">
    <property type="entry name" value="PICKPOCKET PROTEIN 19"/>
    <property type="match status" value="1"/>
</dbReference>
<evidence type="ECO:0000256" key="9">
    <source>
        <dbReference type="ARBA" id="ARBA00023136"/>
    </source>
</evidence>
<dbReference type="AlphaFoldDB" id="A0A6A4WWX8"/>
<comment type="caution">
    <text evidence="14">The sequence shown here is derived from an EMBL/GenBank/DDBJ whole genome shotgun (WGS) entry which is preliminary data.</text>
</comment>
<evidence type="ECO:0000256" key="1">
    <source>
        <dbReference type="ARBA" id="ARBA00004141"/>
    </source>
</evidence>
<feature type="chain" id="PRO_5025577276" evidence="13">
    <location>
        <begin position="28"/>
        <end position="393"/>
    </location>
</feature>
<keyword evidence="8 12" id="KW-0406">Ion transport</keyword>
<evidence type="ECO:0000256" key="8">
    <source>
        <dbReference type="ARBA" id="ARBA00023065"/>
    </source>
</evidence>
<evidence type="ECO:0000256" key="4">
    <source>
        <dbReference type="ARBA" id="ARBA00022461"/>
    </source>
</evidence>
<dbReference type="Pfam" id="PF00858">
    <property type="entry name" value="ASC"/>
    <property type="match status" value="1"/>
</dbReference>
<evidence type="ECO:0000256" key="5">
    <source>
        <dbReference type="ARBA" id="ARBA00022692"/>
    </source>
</evidence>
<keyword evidence="3 12" id="KW-0813">Transport</keyword>
<evidence type="ECO:0000313" key="15">
    <source>
        <dbReference type="Proteomes" id="UP000440578"/>
    </source>
</evidence>
<keyword evidence="9" id="KW-0472">Membrane</keyword>
<keyword evidence="6" id="KW-1133">Transmembrane helix</keyword>
<keyword evidence="13" id="KW-0732">Signal</keyword>
<feature type="signal peptide" evidence="13">
    <location>
        <begin position="1"/>
        <end position="27"/>
    </location>
</feature>
<evidence type="ECO:0000256" key="10">
    <source>
        <dbReference type="ARBA" id="ARBA00023201"/>
    </source>
</evidence>
<keyword evidence="5 12" id="KW-0812">Transmembrane</keyword>
<keyword evidence="10 12" id="KW-0739">Sodium transport</keyword>
<name>A0A6A4WWX8_AMPAM</name>
<dbReference type="EMBL" id="VIIS01000509">
    <property type="protein sequence ID" value="KAF0308180.1"/>
    <property type="molecule type" value="Genomic_DNA"/>
</dbReference>
<gene>
    <name evidence="14" type="ORF">FJT64_020595</name>
</gene>
<comment type="subcellular location">
    <subcellularLocation>
        <location evidence="1">Membrane</location>
        <topology evidence="1">Multi-pass membrane protein</topology>
    </subcellularLocation>
</comment>
<keyword evidence="4 12" id="KW-0894">Sodium channel</keyword>
<protein>
    <submittedName>
        <fullName evidence="14">Uncharacterized protein</fullName>
    </submittedName>
</protein>
<keyword evidence="7" id="KW-0915">Sodium</keyword>
<accession>A0A6A4WWX8</accession>
<sequence>MRPPQWWPSSPASGARLLLLLCCVVAAAVQCCQLLTLFNSEPVSLTVSFTPRADVTLPSLTVCNLGFDTITGTSAAPPPDNTSAGEFLWKEAGSLASQLLSCQPSCDLSEDIPYPGGSSAVPTGTWSSQIQQHWVCHTFVPNITWADVPAELGQEMVVTLRTRGASRVRFLYVLPDRQPLMSTFGVRSAESDVPFRSVARAAQFVFFSVSSHVHERPSLRRAPCNASEGYSYGVCLQSCYHDYWAVVKKCARPEMLADFPELPECPFSQIDERLDFAEHASSCGCLPACRSVRLAVTESTVLAERGDLGDAWMKVRVSMSQIPQQVAREQLSYHAVSLFSEMGGYISLLLGVSVVSVAELAAQGVGWCRRALRAETPAPSRAPPIVVVKTIYS</sequence>
<organism evidence="14 15">
    <name type="scientific">Amphibalanus amphitrite</name>
    <name type="common">Striped barnacle</name>
    <name type="synonym">Balanus amphitrite</name>
    <dbReference type="NCBI Taxonomy" id="1232801"/>
    <lineage>
        <taxon>Eukaryota</taxon>
        <taxon>Metazoa</taxon>
        <taxon>Ecdysozoa</taxon>
        <taxon>Arthropoda</taxon>
        <taxon>Crustacea</taxon>
        <taxon>Multicrustacea</taxon>
        <taxon>Cirripedia</taxon>
        <taxon>Thoracica</taxon>
        <taxon>Thoracicalcarea</taxon>
        <taxon>Balanomorpha</taxon>
        <taxon>Balanoidea</taxon>
        <taxon>Balanidae</taxon>
        <taxon>Amphibalaninae</taxon>
        <taxon>Amphibalanus</taxon>
    </lineage>
</organism>
<evidence type="ECO:0000256" key="12">
    <source>
        <dbReference type="RuleBase" id="RU000679"/>
    </source>
</evidence>
<keyword evidence="15" id="KW-1185">Reference proteome</keyword>
<evidence type="ECO:0000256" key="13">
    <source>
        <dbReference type="SAM" id="SignalP"/>
    </source>
</evidence>
<dbReference type="Gene3D" id="1.10.287.770">
    <property type="entry name" value="YojJ-like"/>
    <property type="match status" value="1"/>
</dbReference>